<dbReference type="PROSITE" id="PS00409">
    <property type="entry name" value="PROKAR_NTER_METHYL"/>
    <property type="match status" value="1"/>
</dbReference>
<dbReference type="InParanoid" id="A0A146G321"/>
<dbReference type="InterPro" id="IPR045584">
    <property type="entry name" value="Pilin-like"/>
</dbReference>
<evidence type="ECO:0000313" key="2">
    <source>
        <dbReference type="EMBL" id="GAT31872.1"/>
    </source>
</evidence>
<comment type="caution">
    <text evidence="2">The sequence shown here is derived from an EMBL/GenBank/DDBJ whole genome shotgun (WGS) entry which is preliminary data.</text>
</comment>
<dbReference type="STRING" id="690879.TSACC_2266"/>
<dbReference type="AlphaFoldDB" id="A0A146G321"/>
<dbReference type="Proteomes" id="UP000076023">
    <property type="component" value="Unassembled WGS sequence"/>
</dbReference>
<keyword evidence="1" id="KW-0812">Transmembrane</keyword>
<reference evidence="3" key="1">
    <citation type="journal article" date="2017" name="Genome Announc.">
        <title>Draft Genome Sequence of Terrimicrobium sacchariphilum NM-5T, a Facultative Anaerobic Soil Bacterium of the Class Spartobacteria.</title>
        <authorList>
            <person name="Qiu Y.L."/>
            <person name="Tourlousse D.M."/>
            <person name="Matsuura N."/>
            <person name="Ohashi A."/>
            <person name="Sekiguchi Y."/>
        </authorList>
    </citation>
    <scope>NUCLEOTIDE SEQUENCE [LARGE SCALE GENOMIC DNA]</scope>
    <source>
        <strain evidence="3">NM-5</strain>
    </source>
</reference>
<proteinExistence type="predicted"/>
<dbReference type="SUPFAM" id="SSF54523">
    <property type="entry name" value="Pili subunits"/>
    <property type="match status" value="1"/>
</dbReference>
<evidence type="ECO:0000313" key="3">
    <source>
        <dbReference type="Proteomes" id="UP000076023"/>
    </source>
</evidence>
<dbReference type="EMBL" id="BDCO01000002">
    <property type="protein sequence ID" value="GAT31872.1"/>
    <property type="molecule type" value="Genomic_DNA"/>
</dbReference>
<dbReference type="Pfam" id="PF07963">
    <property type="entry name" value="N_methyl"/>
    <property type="match status" value="1"/>
</dbReference>
<feature type="transmembrane region" description="Helical" evidence="1">
    <location>
        <begin position="12"/>
        <end position="35"/>
    </location>
</feature>
<evidence type="ECO:0000256" key="1">
    <source>
        <dbReference type="SAM" id="Phobius"/>
    </source>
</evidence>
<keyword evidence="1" id="KW-0472">Membrane</keyword>
<dbReference type="RefSeq" id="WP_075077746.1">
    <property type="nucleotide sequence ID" value="NZ_BDCO01000002.1"/>
</dbReference>
<dbReference type="Gene3D" id="3.30.700.10">
    <property type="entry name" value="Glycoprotein, Type 4 Pilin"/>
    <property type="match status" value="1"/>
</dbReference>
<accession>A0A146G321</accession>
<organism evidence="2 3">
    <name type="scientific">Terrimicrobium sacchariphilum</name>
    <dbReference type="NCBI Taxonomy" id="690879"/>
    <lineage>
        <taxon>Bacteria</taxon>
        <taxon>Pseudomonadati</taxon>
        <taxon>Verrucomicrobiota</taxon>
        <taxon>Terrimicrobiia</taxon>
        <taxon>Terrimicrobiales</taxon>
        <taxon>Terrimicrobiaceae</taxon>
        <taxon>Terrimicrobium</taxon>
    </lineage>
</organism>
<keyword evidence="3" id="KW-1185">Reference proteome</keyword>
<sequence length="228" mass="24469">MKTTARNQGHGFTLVELLTVIAVMSVLVSLAAPALSSMAKGSQMTQSLIELSGTLDQARQYAISRNTYVWVALRPNPNGPNGDELSMVVLASKSGTDPQPWSDYGTVPNDQIDLITRPRTFDQMRFEEAGKYTKNEIPGLDGKSATSITNTPSDNTAVFRVKLPGAASLIDFSRVIQFTPTGEARVSSSVIDVIEFGLHPTRGKAGDANNVAVLRVNGLTGQTAVYRP</sequence>
<dbReference type="NCBIfam" id="TIGR02532">
    <property type="entry name" value="IV_pilin_GFxxxE"/>
    <property type="match status" value="1"/>
</dbReference>
<name>A0A146G321_TERSA</name>
<keyword evidence="1" id="KW-1133">Transmembrane helix</keyword>
<gene>
    <name evidence="2" type="ORF">TSACC_2266</name>
</gene>
<protein>
    <submittedName>
        <fullName evidence="2">Prepilin-type N-terminal cleavage/methylation domain-containing protein</fullName>
    </submittedName>
</protein>
<dbReference type="OrthoDB" id="186643at2"/>
<dbReference type="InterPro" id="IPR012902">
    <property type="entry name" value="N_methyl_site"/>
</dbReference>